<evidence type="ECO:0000313" key="4">
    <source>
        <dbReference type="Proteomes" id="UP000429607"/>
    </source>
</evidence>
<dbReference type="Proteomes" id="UP000434957">
    <property type="component" value="Unassembled WGS sequence"/>
</dbReference>
<dbReference type="Proteomes" id="UP000429607">
    <property type="component" value="Unassembled WGS sequence"/>
</dbReference>
<keyword evidence="5" id="KW-1185">Reference proteome</keyword>
<dbReference type="GO" id="GO:0003676">
    <property type="term" value="F:nucleic acid binding"/>
    <property type="evidence" value="ECO:0007669"/>
    <property type="project" value="InterPro"/>
</dbReference>
<dbReference type="InterPro" id="IPR036397">
    <property type="entry name" value="RNaseH_sf"/>
</dbReference>
<dbReference type="PANTHER" id="PTHR37984">
    <property type="entry name" value="PROTEIN CBG26694"/>
    <property type="match status" value="1"/>
</dbReference>
<name>A0A6A3JHN7_9STRA</name>
<dbReference type="InterPro" id="IPR050951">
    <property type="entry name" value="Retrovirus_Pol_polyprotein"/>
</dbReference>
<dbReference type="InterPro" id="IPR012337">
    <property type="entry name" value="RNaseH-like_sf"/>
</dbReference>
<dbReference type="Gene3D" id="3.30.420.10">
    <property type="entry name" value="Ribonuclease H-like superfamily/Ribonuclease H"/>
    <property type="match status" value="1"/>
</dbReference>
<gene>
    <name evidence="2" type="ORF">PR001_g21193</name>
    <name evidence="3" type="ORF">PR003_g25474</name>
</gene>
<dbReference type="InterPro" id="IPR001584">
    <property type="entry name" value="Integrase_cat-core"/>
</dbReference>
<dbReference type="AlphaFoldDB" id="A0A6A3JHN7"/>
<accession>A0A6A3JHN7</accession>
<organism evidence="2 4">
    <name type="scientific">Phytophthora rubi</name>
    <dbReference type="NCBI Taxonomy" id="129364"/>
    <lineage>
        <taxon>Eukaryota</taxon>
        <taxon>Sar</taxon>
        <taxon>Stramenopiles</taxon>
        <taxon>Oomycota</taxon>
        <taxon>Peronosporomycetes</taxon>
        <taxon>Peronosporales</taxon>
        <taxon>Peronosporaceae</taxon>
        <taxon>Phytophthora</taxon>
    </lineage>
</organism>
<protein>
    <recommendedName>
        <fullName evidence="1">Integrase catalytic domain-containing protein</fullName>
    </recommendedName>
</protein>
<evidence type="ECO:0000313" key="3">
    <source>
        <dbReference type="EMBL" id="KAE9289743.1"/>
    </source>
</evidence>
<evidence type="ECO:0000313" key="5">
    <source>
        <dbReference type="Proteomes" id="UP000434957"/>
    </source>
</evidence>
<dbReference type="EMBL" id="QXFT01003065">
    <property type="protein sequence ID" value="KAE9289743.1"/>
    <property type="molecule type" value="Genomic_DNA"/>
</dbReference>
<comment type="caution">
    <text evidence="2">The sequence shown here is derived from an EMBL/GenBank/DDBJ whole genome shotgun (WGS) entry which is preliminary data.</text>
</comment>
<proteinExistence type="predicted"/>
<evidence type="ECO:0000313" key="2">
    <source>
        <dbReference type="EMBL" id="KAE8991564.1"/>
    </source>
</evidence>
<dbReference type="SUPFAM" id="SSF53098">
    <property type="entry name" value="Ribonuclease H-like"/>
    <property type="match status" value="1"/>
</dbReference>
<dbReference type="PANTHER" id="PTHR37984:SF5">
    <property type="entry name" value="PROTEIN NYNRIN-LIKE"/>
    <property type="match status" value="1"/>
</dbReference>
<evidence type="ECO:0000259" key="1">
    <source>
        <dbReference type="PROSITE" id="PS50994"/>
    </source>
</evidence>
<reference evidence="2 4" key="1">
    <citation type="submission" date="2018-09" db="EMBL/GenBank/DDBJ databases">
        <title>Genomic investigation of the strawberry pathogen Phytophthora fragariae indicates pathogenicity is determined by transcriptional variation in three key races.</title>
        <authorList>
            <person name="Adams T.M."/>
            <person name="Armitage A.D."/>
            <person name="Sobczyk M.K."/>
            <person name="Bates H.J."/>
            <person name="Dunwell J.M."/>
            <person name="Nellist C.F."/>
            <person name="Harrison R.J."/>
        </authorList>
    </citation>
    <scope>NUCLEOTIDE SEQUENCE [LARGE SCALE GENOMIC DNA]</scope>
    <source>
        <strain evidence="2 4">SCRP249</strain>
        <strain evidence="3 5">SCRP333</strain>
    </source>
</reference>
<dbReference type="GO" id="GO:0015074">
    <property type="term" value="P:DNA integration"/>
    <property type="evidence" value="ECO:0007669"/>
    <property type="project" value="InterPro"/>
</dbReference>
<dbReference type="EMBL" id="QXFV01002183">
    <property type="protein sequence ID" value="KAE8991564.1"/>
    <property type="molecule type" value="Genomic_DNA"/>
</dbReference>
<sequence>MDFVVGLPRDAQDRTEILGFVDRFSKMLHYVPGAATHAAQSALIFLESPWFADLNHLRSRFPLQSRILDRVVKLVGTRLKMSTASHPQPDGQTERANRVIEGVLRSFTASFKSWSSFMPMVELALNQAVHASTGLTPFYVNYSRHPQVPALLGMERSMS</sequence>
<dbReference type="PROSITE" id="PS50994">
    <property type="entry name" value="INTEGRASE"/>
    <property type="match status" value="1"/>
</dbReference>
<feature type="domain" description="Integrase catalytic" evidence="1">
    <location>
        <begin position="1"/>
        <end position="145"/>
    </location>
</feature>